<keyword evidence="2" id="KW-1185">Reference proteome</keyword>
<dbReference type="Proteomes" id="UP001293254">
    <property type="component" value="Unassembled WGS sequence"/>
</dbReference>
<protein>
    <submittedName>
        <fullName evidence="1">Uncharacterized protein</fullName>
    </submittedName>
</protein>
<gene>
    <name evidence="1" type="ORF">Salat_2979400</name>
</gene>
<evidence type="ECO:0000313" key="1">
    <source>
        <dbReference type="EMBL" id="KAK4412278.1"/>
    </source>
</evidence>
<dbReference type="AlphaFoldDB" id="A0AAE2C7V9"/>
<organism evidence="1 2">
    <name type="scientific">Sesamum alatum</name>
    <dbReference type="NCBI Taxonomy" id="300844"/>
    <lineage>
        <taxon>Eukaryota</taxon>
        <taxon>Viridiplantae</taxon>
        <taxon>Streptophyta</taxon>
        <taxon>Embryophyta</taxon>
        <taxon>Tracheophyta</taxon>
        <taxon>Spermatophyta</taxon>
        <taxon>Magnoliopsida</taxon>
        <taxon>eudicotyledons</taxon>
        <taxon>Gunneridae</taxon>
        <taxon>Pentapetalae</taxon>
        <taxon>asterids</taxon>
        <taxon>lamiids</taxon>
        <taxon>Lamiales</taxon>
        <taxon>Pedaliaceae</taxon>
        <taxon>Sesamum</taxon>
    </lineage>
</organism>
<name>A0AAE2C7V9_9LAMI</name>
<reference evidence="1" key="1">
    <citation type="submission" date="2020-06" db="EMBL/GenBank/DDBJ databases">
        <authorList>
            <person name="Li T."/>
            <person name="Hu X."/>
            <person name="Zhang T."/>
            <person name="Song X."/>
            <person name="Zhang H."/>
            <person name="Dai N."/>
            <person name="Sheng W."/>
            <person name="Hou X."/>
            <person name="Wei L."/>
        </authorList>
    </citation>
    <scope>NUCLEOTIDE SEQUENCE</scope>
    <source>
        <strain evidence="1">3651</strain>
        <tissue evidence="1">Leaf</tissue>
    </source>
</reference>
<accession>A0AAE2C7V9</accession>
<evidence type="ECO:0000313" key="2">
    <source>
        <dbReference type="Proteomes" id="UP001293254"/>
    </source>
</evidence>
<dbReference type="EMBL" id="JACGWO010000015">
    <property type="protein sequence ID" value="KAK4412278.1"/>
    <property type="molecule type" value="Genomic_DNA"/>
</dbReference>
<comment type="caution">
    <text evidence="1">The sequence shown here is derived from an EMBL/GenBank/DDBJ whole genome shotgun (WGS) entry which is preliminary data.</text>
</comment>
<reference evidence="1" key="2">
    <citation type="journal article" date="2024" name="Plant">
        <title>Genomic evolution and insights into agronomic trait innovations of Sesamum species.</title>
        <authorList>
            <person name="Miao H."/>
            <person name="Wang L."/>
            <person name="Qu L."/>
            <person name="Liu H."/>
            <person name="Sun Y."/>
            <person name="Le M."/>
            <person name="Wang Q."/>
            <person name="Wei S."/>
            <person name="Zheng Y."/>
            <person name="Lin W."/>
            <person name="Duan Y."/>
            <person name="Cao H."/>
            <person name="Xiong S."/>
            <person name="Wang X."/>
            <person name="Wei L."/>
            <person name="Li C."/>
            <person name="Ma Q."/>
            <person name="Ju M."/>
            <person name="Zhao R."/>
            <person name="Li G."/>
            <person name="Mu C."/>
            <person name="Tian Q."/>
            <person name="Mei H."/>
            <person name="Zhang T."/>
            <person name="Gao T."/>
            <person name="Zhang H."/>
        </authorList>
    </citation>
    <scope>NUCLEOTIDE SEQUENCE</scope>
    <source>
        <strain evidence="1">3651</strain>
    </source>
</reference>
<sequence>MNCQIDQVRKHLESASAPGHLIGAASKTLLLSPTKKGSMPSPPTLYGRFLWYRRRLKYYLLFCRMMLTKPKPRTALCLVVLRGTPTTNYTFSFTLHSSSSKTRIWLLTRRGARDGRALNVIFYRSRKRTA</sequence>
<proteinExistence type="predicted"/>